<dbReference type="SUPFAM" id="SSF55486">
    <property type="entry name" value="Metalloproteases ('zincins'), catalytic domain"/>
    <property type="match status" value="1"/>
</dbReference>
<proteinExistence type="inferred from homology"/>
<evidence type="ECO:0000313" key="6">
    <source>
        <dbReference type="Proteomes" id="UP000001555"/>
    </source>
</evidence>
<keyword evidence="6" id="KW-1185">Reference proteome</keyword>
<dbReference type="VEuPathDB" id="VectorBase:ISCW010290"/>
<dbReference type="PaxDb" id="6945-B7Q333"/>
<dbReference type="InterPro" id="IPR024079">
    <property type="entry name" value="MetalloPept_cat_dom_sf"/>
</dbReference>
<dbReference type="InterPro" id="IPR008753">
    <property type="entry name" value="Peptidase_M13_N"/>
</dbReference>
<dbReference type="Gene3D" id="3.40.390.10">
    <property type="entry name" value="Collagenase (Catalytic Domain)"/>
    <property type="match status" value="1"/>
</dbReference>
<dbReference type="EnsemblMetazoa" id="ISCW010290-RA">
    <property type="protein sequence ID" value="ISCW010290-PA"/>
    <property type="gene ID" value="ISCW010290"/>
</dbReference>
<organism>
    <name type="scientific">Ixodes scapularis</name>
    <name type="common">Black-legged tick</name>
    <name type="synonym">Deer tick</name>
    <dbReference type="NCBI Taxonomy" id="6945"/>
    <lineage>
        <taxon>Eukaryota</taxon>
        <taxon>Metazoa</taxon>
        <taxon>Ecdysozoa</taxon>
        <taxon>Arthropoda</taxon>
        <taxon>Chelicerata</taxon>
        <taxon>Arachnida</taxon>
        <taxon>Acari</taxon>
        <taxon>Parasitiformes</taxon>
        <taxon>Ixodida</taxon>
        <taxon>Ixodoidea</taxon>
        <taxon>Ixodidae</taxon>
        <taxon>Ixodinae</taxon>
        <taxon>Ixodes</taxon>
    </lineage>
</organism>
<sequence length="690" mass="77720">MEGHWPCPEDTSRLRSAFPYGTFVVAGLAALTVSLVATPVAIFRRLGTCRQSSLCTSLEKDLVASLNAEVHPCDDFYEHVCSGWDGSQALKHTNPLVKYEASFENRVVRTLLNRKIPPYPRRSEDKASFLLLRCLHNPSRLDTAGQLASYLGALRLPWPHKTHTSRQQLLDILLQASLDFGLPAIWAFYVGRHPLNPSENTLYLELPASVGEFFRTLDALQKQGSVRRYFRRCAEILGGTGQSYSSMIDDVVKVHKKFLRLEARHYNPLRQPSYMNLSDAELRRAINGHLPDNSQLWPTDEIVNLQPKLFKAFNETFLQTAADREDLKLYVGAFVVWDLSPLAYRHLTVHMLADMKNSEIEEEYVTRRCIAALQTVMPLVPWKVESDLVKDKSAIFRELALVQRAIERHSARYGKEVVSVLKESAKQIMVNAFNSSATSALLDKMYEFLDITQSGSFFVIFLKASSNITAYFKDSLLTPQHNIVHLQGVSAIRLYRMLVLRESVVSSYLMAPPVTLSDHPVPVQAAVMGTKLALDILQAFEYSFLYDANFKALNETDIRPTGVGKYLRDVVTIYRQLEVLIIGRFFQNNRVREIVLQSYATAVAFSAHGLSTTNASVGVATYAPKDFEGIPGDQLFFLVKCFTACSNLARLQRHSKMLCNFALPAVKGFNKAFGCSPSQPLSFNFSWDFA</sequence>
<dbReference type="InterPro" id="IPR042089">
    <property type="entry name" value="Peptidase_M13_dom_2"/>
</dbReference>
<dbReference type="PANTHER" id="PTHR11733:SF241">
    <property type="entry name" value="GH26575P-RELATED"/>
    <property type="match status" value="1"/>
</dbReference>
<gene>
    <name evidence="4" type="ORF">IscW_ISCW010290</name>
</gene>
<accession>B7Q333</accession>
<keyword evidence="2" id="KW-0472">Membrane</keyword>
<evidence type="ECO:0000256" key="1">
    <source>
        <dbReference type="ARBA" id="ARBA00007357"/>
    </source>
</evidence>
<feature type="domain" description="Peptidase M13 N-terminal" evidence="3">
    <location>
        <begin position="72"/>
        <end position="378"/>
    </location>
</feature>
<dbReference type="Pfam" id="PF05649">
    <property type="entry name" value="Peptidase_M13_N"/>
    <property type="match status" value="1"/>
</dbReference>
<dbReference type="PANTHER" id="PTHR11733">
    <property type="entry name" value="ZINC METALLOPROTEASE FAMILY M13 NEPRILYSIN-RELATED"/>
    <property type="match status" value="1"/>
</dbReference>
<dbReference type="EMBL" id="ABJB010981487">
    <property type="status" value="NOT_ANNOTATED_CDS"/>
    <property type="molecule type" value="Genomic_DNA"/>
</dbReference>
<dbReference type="EMBL" id="DS847928">
    <property type="protein sequence ID" value="EEC13255.1"/>
    <property type="molecule type" value="Genomic_DNA"/>
</dbReference>
<reference evidence="4 6" key="1">
    <citation type="submission" date="2008-03" db="EMBL/GenBank/DDBJ databases">
        <title>Annotation of Ixodes scapularis.</title>
        <authorList>
            <consortium name="Ixodes scapularis Genome Project Consortium"/>
            <person name="Caler E."/>
            <person name="Hannick L.I."/>
            <person name="Bidwell S."/>
            <person name="Joardar V."/>
            <person name="Thiagarajan M."/>
            <person name="Amedeo P."/>
            <person name="Galinsky K.J."/>
            <person name="Schobel S."/>
            <person name="Inman J."/>
            <person name="Hostetler J."/>
            <person name="Miller J."/>
            <person name="Hammond M."/>
            <person name="Megy K."/>
            <person name="Lawson D."/>
            <person name="Kodira C."/>
            <person name="Sutton G."/>
            <person name="Meyer J."/>
            <person name="Hill C.A."/>
            <person name="Birren B."/>
            <person name="Nene V."/>
            <person name="Collins F."/>
            <person name="Alarcon-Chaidez F."/>
            <person name="Wikel S."/>
            <person name="Strausberg R."/>
        </authorList>
    </citation>
    <scope>NUCLEOTIDE SEQUENCE [LARGE SCALE GENOMIC DNA]</scope>
    <source>
        <strain evidence="6">Wikel</strain>
        <strain evidence="4">Wikel colony</strain>
    </source>
</reference>
<evidence type="ECO:0000259" key="3">
    <source>
        <dbReference type="Pfam" id="PF05649"/>
    </source>
</evidence>
<dbReference type="PROSITE" id="PS51885">
    <property type="entry name" value="NEPRILYSIN"/>
    <property type="match status" value="1"/>
</dbReference>
<dbReference type="VEuPathDB" id="VectorBase:ISCP_006019"/>
<dbReference type="Gene3D" id="1.10.1380.10">
    <property type="entry name" value="Neutral endopeptidase , domain2"/>
    <property type="match status" value="1"/>
</dbReference>
<dbReference type="GO" id="GO:0005886">
    <property type="term" value="C:plasma membrane"/>
    <property type="evidence" value="ECO:0000318"/>
    <property type="project" value="GO_Central"/>
</dbReference>
<dbReference type="InParanoid" id="B7Q333"/>
<dbReference type="Proteomes" id="UP000001555">
    <property type="component" value="Unassembled WGS sequence"/>
</dbReference>
<dbReference type="VEuPathDB" id="VectorBase:ISCI010290"/>
<name>B7Q333_IXOSC</name>
<dbReference type="AlphaFoldDB" id="B7Q333"/>
<dbReference type="GO" id="GO:0016485">
    <property type="term" value="P:protein processing"/>
    <property type="evidence" value="ECO:0000318"/>
    <property type="project" value="GO_Central"/>
</dbReference>
<evidence type="ECO:0000313" key="4">
    <source>
        <dbReference type="EMBL" id="EEC13255.1"/>
    </source>
</evidence>
<dbReference type="HOGENOM" id="CLU_028717_0_0_1"/>
<protein>
    <recommendedName>
        <fullName evidence="3">Peptidase M13 N-terminal domain-containing protein</fullName>
    </recommendedName>
</protein>
<reference evidence="5" key="2">
    <citation type="submission" date="2020-05" db="UniProtKB">
        <authorList>
            <consortium name="EnsemblMetazoa"/>
        </authorList>
    </citation>
    <scope>IDENTIFICATION</scope>
    <source>
        <strain evidence="5">wikel</strain>
    </source>
</reference>
<keyword evidence="2" id="KW-1133">Transmembrane helix</keyword>
<dbReference type="GO" id="GO:0004222">
    <property type="term" value="F:metalloendopeptidase activity"/>
    <property type="evidence" value="ECO:0000318"/>
    <property type="project" value="GO_Central"/>
</dbReference>
<evidence type="ECO:0000313" key="5">
    <source>
        <dbReference type="EnsemblMetazoa" id="ISCW010290-PA"/>
    </source>
</evidence>
<comment type="similarity">
    <text evidence="1">Belongs to the peptidase M13 family.</text>
</comment>
<keyword evidence="2" id="KW-0812">Transmembrane</keyword>
<feature type="transmembrane region" description="Helical" evidence="2">
    <location>
        <begin position="20"/>
        <end position="43"/>
    </location>
</feature>
<dbReference type="OrthoDB" id="6491254at2759"/>
<evidence type="ECO:0000256" key="2">
    <source>
        <dbReference type="SAM" id="Phobius"/>
    </source>
</evidence>
<dbReference type="InterPro" id="IPR000718">
    <property type="entry name" value="Peptidase_M13"/>
</dbReference>